<name>A0A9P7FRP9_9AGAR</name>
<dbReference type="InterPro" id="IPR009100">
    <property type="entry name" value="AcylCoA_DH/oxidase_NM_dom_sf"/>
</dbReference>
<dbReference type="PANTHER" id="PTHR42707:SF2">
    <property type="entry name" value="ACD11 DEHYDROGENASE"/>
    <property type="match status" value="1"/>
</dbReference>
<evidence type="ECO:0000256" key="2">
    <source>
        <dbReference type="ARBA" id="ARBA00022630"/>
    </source>
</evidence>
<sequence length="557" mass="59888">MDTHPDCIHPAIRGMGAFNRIAPPQFTQYDQWGRRVDELETSEGWRALQAVGQQEGILSIFYERTYGEHSRSYGFAKVMLMVADSHKIVCPLATTDGTARVIELLGSGEMKKEILPRLISRDPGFAFTSGQWMTERPGGSDVSQTETVAIPTGTTNALGPVYTLDGFKPLASTDTQVSIALARTGPLSAGSRSLSLFLIPLRLPLLRTPDAPLPPSTSNNIFTNRIRQKIGTHALPTAEISLQGTEAYLIGAPNGGVRNVTNVLNITRLWSAIISVGGLRKCLANATAYARVRAIYPGGGAGAQLLADTPLHMAHLAQVHVLYRALVHLTFGAIRLLGKVECGVASVDEEGRLRMLTPAVKAFVAEKAVGGMEEAMTALGAVGYMQENGFGTTIVDSLVEKYIFLPPAWTVLGADHDNQDMGWNDDGAITRPDKSHAGPCDTRFIYFSKYAPLALLSAALTELTSALAAPTAPLVSRPAIILVGFVAAAVFLLEHAVWAHTTSEQTREVDVDVVRRWVIEGGVGPAIEDVRRARRDTSGRASSDRDLVFGVGARAKL</sequence>
<evidence type="ECO:0000256" key="1">
    <source>
        <dbReference type="ARBA" id="ARBA00009347"/>
    </source>
</evidence>
<dbReference type="Gene3D" id="2.40.110.20">
    <property type="match status" value="1"/>
</dbReference>
<dbReference type="EMBL" id="JABCKI010006196">
    <property type="protein sequence ID" value="KAG5635043.1"/>
    <property type="molecule type" value="Genomic_DNA"/>
</dbReference>
<dbReference type="InterPro" id="IPR036250">
    <property type="entry name" value="AcylCo_DH-like_C"/>
</dbReference>
<dbReference type="Gene3D" id="1.20.140.10">
    <property type="entry name" value="Butyryl-CoA Dehydrogenase, subunit A, domain 3"/>
    <property type="match status" value="1"/>
</dbReference>
<keyword evidence="7" id="KW-1185">Reference proteome</keyword>
<dbReference type="InterPro" id="IPR052904">
    <property type="entry name" value="Acyl-CoA_dehydrogenase-like"/>
</dbReference>
<dbReference type="Pfam" id="PF00441">
    <property type="entry name" value="Acyl-CoA_dh_1"/>
    <property type="match status" value="1"/>
</dbReference>
<dbReference type="OrthoDB" id="10251155at2759"/>
<dbReference type="Pfam" id="PF18158">
    <property type="entry name" value="AidB_N"/>
    <property type="match status" value="1"/>
</dbReference>
<evidence type="ECO:0000256" key="3">
    <source>
        <dbReference type="ARBA" id="ARBA00022827"/>
    </source>
</evidence>
<dbReference type="InterPro" id="IPR009075">
    <property type="entry name" value="AcylCo_DH/oxidase_C"/>
</dbReference>
<protein>
    <submittedName>
        <fullName evidence="6">Uncharacterized protein</fullName>
    </submittedName>
</protein>
<feature type="domain" description="Adaptive response protein AidB N-terminal" evidence="5">
    <location>
        <begin position="22"/>
        <end position="121"/>
    </location>
</feature>
<reference evidence="6" key="1">
    <citation type="submission" date="2021-02" db="EMBL/GenBank/DDBJ databases">
        <authorList>
            <person name="Nieuwenhuis M."/>
            <person name="Van De Peppel L.J.J."/>
        </authorList>
    </citation>
    <scope>NUCLEOTIDE SEQUENCE</scope>
    <source>
        <strain evidence="6">D49</strain>
    </source>
</reference>
<dbReference type="InterPro" id="IPR041504">
    <property type="entry name" value="AidB_N"/>
</dbReference>
<feature type="domain" description="Acyl-CoA dehydrogenase/oxidase C-terminal" evidence="4">
    <location>
        <begin position="254"/>
        <end position="399"/>
    </location>
</feature>
<dbReference type="GO" id="GO:0003995">
    <property type="term" value="F:acyl-CoA dehydrogenase activity"/>
    <property type="evidence" value="ECO:0007669"/>
    <property type="project" value="TreeGrafter"/>
</dbReference>
<gene>
    <name evidence="6" type="ORF">H0H81_012627</name>
</gene>
<keyword evidence="2" id="KW-0285">Flavoprotein</keyword>
<reference evidence="6" key="2">
    <citation type="submission" date="2021-10" db="EMBL/GenBank/DDBJ databases">
        <title>Phylogenomics reveals ancestral predisposition of the termite-cultivated fungus Termitomyces towards a domesticated lifestyle.</title>
        <authorList>
            <person name="Auxier B."/>
            <person name="Grum-Grzhimaylo A."/>
            <person name="Cardenas M.E."/>
            <person name="Lodge J.D."/>
            <person name="Laessoe T."/>
            <person name="Pedersen O."/>
            <person name="Smith M.E."/>
            <person name="Kuyper T.W."/>
            <person name="Franco-Molano E.A."/>
            <person name="Baroni T.J."/>
            <person name="Aanen D.K."/>
        </authorList>
    </citation>
    <scope>NUCLEOTIDE SEQUENCE</scope>
    <source>
        <strain evidence="6">D49</strain>
    </source>
</reference>
<dbReference type="AlphaFoldDB" id="A0A9P7FRP9"/>
<evidence type="ECO:0000259" key="4">
    <source>
        <dbReference type="Pfam" id="PF00441"/>
    </source>
</evidence>
<accession>A0A9P7FRP9</accession>
<proteinExistence type="inferred from homology"/>
<dbReference type="Gene3D" id="6.10.250.600">
    <property type="match status" value="1"/>
</dbReference>
<comment type="similarity">
    <text evidence="1">Belongs to the acyl-CoA dehydrogenase family.</text>
</comment>
<dbReference type="SUPFAM" id="SSF56645">
    <property type="entry name" value="Acyl-CoA dehydrogenase NM domain-like"/>
    <property type="match status" value="1"/>
</dbReference>
<evidence type="ECO:0000313" key="7">
    <source>
        <dbReference type="Proteomes" id="UP000717328"/>
    </source>
</evidence>
<evidence type="ECO:0000259" key="5">
    <source>
        <dbReference type="Pfam" id="PF18158"/>
    </source>
</evidence>
<dbReference type="SUPFAM" id="SSF47203">
    <property type="entry name" value="Acyl-CoA dehydrogenase C-terminal domain-like"/>
    <property type="match status" value="1"/>
</dbReference>
<dbReference type="PANTHER" id="PTHR42707">
    <property type="entry name" value="ACYL-COA DEHYDROGENASE"/>
    <property type="match status" value="1"/>
</dbReference>
<comment type="caution">
    <text evidence="6">The sequence shown here is derived from an EMBL/GenBank/DDBJ whole genome shotgun (WGS) entry which is preliminary data.</text>
</comment>
<dbReference type="Proteomes" id="UP000717328">
    <property type="component" value="Unassembled WGS sequence"/>
</dbReference>
<keyword evidence="3" id="KW-0274">FAD</keyword>
<evidence type="ECO:0000313" key="6">
    <source>
        <dbReference type="EMBL" id="KAG5635043.1"/>
    </source>
</evidence>
<organism evidence="6 7">
    <name type="scientific">Sphagnurus paluster</name>
    <dbReference type="NCBI Taxonomy" id="117069"/>
    <lineage>
        <taxon>Eukaryota</taxon>
        <taxon>Fungi</taxon>
        <taxon>Dikarya</taxon>
        <taxon>Basidiomycota</taxon>
        <taxon>Agaricomycotina</taxon>
        <taxon>Agaricomycetes</taxon>
        <taxon>Agaricomycetidae</taxon>
        <taxon>Agaricales</taxon>
        <taxon>Tricholomatineae</taxon>
        <taxon>Lyophyllaceae</taxon>
        <taxon>Sphagnurus</taxon>
    </lineage>
</organism>